<dbReference type="InterPro" id="IPR050736">
    <property type="entry name" value="Sensor_HK_Regulatory"/>
</dbReference>
<dbReference type="EC" id="2.7.13.3" evidence="2"/>
<dbReference type="PRINTS" id="PR00344">
    <property type="entry name" value="BCTRLSENSOR"/>
</dbReference>
<evidence type="ECO:0000313" key="7">
    <source>
        <dbReference type="EMBL" id="AMW32698.1"/>
    </source>
</evidence>
<organism evidence="7 8">
    <name type="scientific">Fervidobacterium islandicum</name>
    <dbReference type="NCBI Taxonomy" id="2423"/>
    <lineage>
        <taxon>Bacteria</taxon>
        <taxon>Thermotogati</taxon>
        <taxon>Thermotogota</taxon>
        <taxon>Thermotogae</taxon>
        <taxon>Thermotogales</taxon>
        <taxon>Fervidobacteriaceae</taxon>
        <taxon>Fervidobacterium</taxon>
    </lineage>
</organism>
<dbReference type="InterPro" id="IPR003594">
    <property type="entry name" value="HATPase_dom"/>
</dbReference>
<accession>A0AAI8CLL1</accession>
<evidence type="ECO:0000256" key="3">
    <source>
        <dbReference type="ARBA" id="ARBA00022679"/>
    </source>
</evidence>
<dbReference type="Proteomes" id="UP000093740">
    <property type="component" value="Chromosome"/>
</dbReference>
<reference evidence="7 8" key="1">
    <citation type="journal article" date="2015" name="Stand. Genomic Sci.">
        <title>Genome sequence of a native-feather degrading extremely thermophilic Eubacterium, Fervidobacterium islandicum AW-1.</title>
        <authorList>
            <person name="Lee Y.J."/>
            <person name="Jeong H."/>
            <person name="Park G.S."/>
            <person name="Kwak Y."/>
            <person name="Lee S.J."/>
            <person name="Lee S.J."/>
            <person name="Park M.K."/>
            <person name="Kim J.Y."/>
            <person name="Kang H.K."/>
            <person name="Shin J.H."/>
            <person name="Lee D.W."/>
        </authorList>
    </citation>
    <scope>NUCLEOTIDE SEQUENCE [LARGE SCALE GENOMIC DNA]</scope>
    <source>
        <strain evidence="7 8">AW-1</strain>
    </source>
</reference>
<dbReference type="InterPro" id="IPR005467">
    <property type="entry name" value="His_kinase_dom"/>
</dbReference>
<evidence type="ECO:0000259" key="6">
    <source>
        <dbReference type="PROSITE" id="PS50109"/>
    </source>
</evidence>
<evidence type="ECO:0000256" key="1">
    <source>
        <dbReference type="ARBA" id="ARBA00000085"/>
    </source>
</evidence>
<dbReference type="PROSITE" id="PS50109">
    <property type="entry name" value="HIS_KIN"/>
    <property type="match status" value="1"/>
</dbReference>
<dbReference type="PANTHER" id="PTHR43711:SF1">
    <property type="entry name" value="HISTIDINE KINASE 1"/>
    <property type="match status" value="1"/>
</dbReference>
<dbReference type="Gene3D" id="3.30.565.10">
    <property type="entry name" value="Histidine kinase-like ATPase, C-terminal domain"/>
    <property type="match status" value="1"/>
</dbReference>
<evidence type="ECO:0000313" key="8">
    <source>
        <dbReference type="Proteomes" id="UP000093740"/>
    </source>
</evidence>
<keyword evidence="3" id="KW-0808">Transferase</keyword>
<evidence type="ECO:0000256" key="5">
    <source>
        <dbReference type="ARBA" id="ARBA00023012"/>
    </source>
</evidence>
<dbReference type="SMART" id="SM00387">
    <property type="entry name" value="HATPase_c"/>
    <property type="match status" value="1"/>
</dbReference>
<dbReference type="GO" id="GO:0004673">
    <property type="term" value="F:protein histidine kinase activity"/>
    <property type="evidence" value="ECO:0007669"/>
    <property type="project" value="UniProtKB-EC"/>
</dbReference>
<dbReference type="AlphaFoldDB" id="A0AAI8CLL1"/>
<evidence type="ECO:0000256" key="4">
    <source>
        <dbReference type="ARBA" id="ARBA00022777"/>
    </source>
</evidence>
<dbReference type="EMBL" id="CP014334">
    <property type="protein sequence ID" value="AMW32698.1"/>
    <property type="molecule type" value="Genomic_DNA"/>
</dbReference>
<dbReference type="InterPro" id="IPR036890">
    <property type="entry name" value="HATPase_C_sf"/>
</dbReference>
<keyword evidence="7" id="KW-0547">Nucleotide-binding</keyword>
<protein>
    <recommendedName>
        <fullName evidence="2">histidine kinase</fullName>
        <ecNumber evidence="2">2.7.13.3</ecNumber>
    </recommendedName>
</protein>
<dbReference type="PANTHER" id="PTHR43711">
    <property type="entry name" value="TWO-COMPONENT HISTIDINE KINASE"/>
    <property type="match status" value="1"/>
</dbReference>
<dbReference type="Pfam" id="PF02518">
    <property type="entry name" value="HATPase_c"/>
    <property type="match status" value="1"/>
</dbReference>
<keyword evidence="5" id="KW-0902">Two-component regulatory system</keyword>
<dbReference type="KEGG" id="fia:NA23_04990"/>
<name>A0AAI8CLL1_FERIS</name>
<proteinExistence type="predicted"/>
<keyword evidence="7" id="KW-0067">ATP-binding</keyword>
<keyword evidence="8" id="KW-1185">Reference proteome</keyword>
<dbReference type="SUPFAM" id="SSF55874">
    <property type="entry name" value="ATPase domain of HSP90 chaperone/DNA topoisomerase II/histidine kinase"/>
    <property type="match status" value="1"/>
</dbReference>
<feature type="domain" description="Histidine kinase" evidence="6">
    <location>
        <begin position="1"/>
        <end position="108"/>
    </location>
</feature>
<dbReference type="InterPro" id="IPR004358">
    <property type="entry name" value="Sig_transdc_His_kin-like_C"/>
</dbReference>
<comment type="catalytic activity">
    <reaction evidence="1">
        <text>ATP + protein L-histidine = ADP + protein N-phospho-L-histidine.</text>
        <dbReference type="EC" id="2.7.13.3"/>
    </reaction>
</comment>
<keyword evidence="4" id="KW-0418">Kinase</keyword>
<dbReference type="GO" id="GO:0000160">
    <property type="term" value="P:phosphorelay signal transduction system"/>
    <property type="evidence" value="ECO:0007669"/>
    <property type="project" value="UniProtKB-KW"/>
</dbReference>
<sequence length="181" mass="20450">MGLITLSDHVHDIAENSINAGAKNVRLLIKETDDTFYFSIEDDAGGIRPDILEKIFDPFVTTRKKEIRKVGLGLPFLKQSAEATGGYVKVSSEYGKGTKTEALFYKSHIDCQPVGNLVDTFLVLLLNQDINWDIQRCYNQDCYEISSKTVKEYFGILDTPEKIKTLSELLAELENSIMNYQ</sequence>
<evidence type="ECO:0000256" key="2">
    <source>
        <dbReference type="ARBA" id="ARBA00012438"/>
    </source>
</evidence>
<gene>
    <name evidence="7" type="ORF">NA23_04990</name>
</gene>
<dbReference type="GO" id="GO:0005524">
    <property type="term" value="F:ATP binding"/>
    <property type="evidence" value="ECO:0007669"/>
    <property type="project" value="UniProtKB-KW"/>
</dbReference>
<dbReference type="RefSeq" id="WP_033190858.1">
    <property type="nucleotide sequence ID" value="NZ_CP014334.2"/>
</dbReference>